<keyword evidence="4" id="KW-0378">Hydrolase</keyword>
<dbReference type="AlphaFoldDB" id="A0A8J7SGS1"/>
<comment type="caution">
    <text evidence="4">The sequence shown here is derived from an EMBL/GenBank/DDBJ whole genome shotgun (WGS) entry which is preliminary data.</text>
</comment>
<keyword evidence="5" id="KW-1185">Reference proteome</keyword>
<dbReference type="InterPro" id="IPR006935">
    <property type="entry name" value="Helicase/UvrB_N"/>
</dbReference>
<dbReference type="RefSeq" id="WP_200613531.1">
    <property type="nucleotide sequence ID" value="NZ_JAEHHL010000016.1"/>
</dbReference>
<dbReference type="EMBL" id="JAEHHL010000016">
    <property type="protein sequence ID" value="MBK0401218.1"/>
    <property type="molecule type" value="Genomic_DNA"/>
</dbReference>
<dbReference type="GO" id="GO:0003677">
    <property type="term" value="F:DNA binding"/>
    <property type="evidence" value="ECO:0007669"/>
    <property type="project" value="UniProtKB-KW"/>
</dbReference>
<dbReference type="PROSITE" id="PS51194">
    <property type="entry name" value="HELICASE_CTER"/>
    <property type="match status" value="1"/>
</dbReference>
<dbReference type="InterPro" id="IPR027417">
    <property type="entry name" value="P-loop_NTPase"/>
</dbReference>
<evidence type="ECO:0000259" key="2">
    <source>
        <dbReference type="PROSITE" id="PS51192"/>
    </source>
</evidence>
<name>A0A8J7SGS1_9RHOB</name>
<protein>
    <submittedName>
        <fullName evidence="4">Type I restriction-modification system endonuclease</fullName>
        <ecNumber evidence="4">3.1.21.3</ecNumber>
    </submittedName>
</protein>
<dbReference type="Pfam" id="PF04313">
    <property type="entry name" value="HSDR_N"/>
    <property type="match status" value="1"/>
</dbReference>
<dbReference type="InterPro" id="IPR007409">
    <property type="entry name" value="Restrct_endonuc_type1_HsdR_N"/>
</dbReference>
<feature type="domain" description="Helicase C-terminal" evidence="3">
    <location>
        <begin position="696"/>
        <end position="853"/>
    </location>
</feature>
<dbReference type="PANTHER" id="PTHR47396:SF1">
    <property type="entry name" value="ATP-DEPENDENT HELICASE IRC3-RELATED"/>
    <property type="match status" value="1"/>
</dbReference>
<evidence type="ECO:0000313" key="4">
    <source>
        <dbReference type="EMBL" id="MBK0401218.1"/>
    </source>
</evidence>
<dbReference type="InterPro" id="IPR014001">
    <property type="entry name" value="Helicase_ATP-bd"/>
</dbReference>
<dbReference type="CDD" id="cd18032">
    <property type="entry name" value="DEXHc_RE_I_III_res"/>
    <property type="match status" value="1"/>
</dbReference>
<evidence type="ECO:0000256" key="1">
    <source>
        <dbReference type="SAM" id="MobiDB-lite"/>
    </source>
</evidence>
<keyword evidence="4" id="KW-0540">Nuclease</keyword>
<feature type="compositionally biased region" description="Basic and acidic residues" evidence="1">
    <location>
        <begin position="165"/>
        <end position="175"/>
    </location>
</feature>
<dbReference type="PANTHER" id="PTHR47396">
    <property type="entry name" value="TYPE I RESTRICTION ENZYME ECOKI R PROTEIN"/>
    <property type="match status" value="1"/>
</dbReference>
<evidence type="ECO:0000259" key="3">
    <source>
        <dbReference type="PROSITE" id="PS51194"/>
    </source>
</evidence>
<dbReference type="InterPro" id="IPR001650">
    <property type="entry name" value="Helicase_C-like"/>
</dbReference>
<dbReference type="GO" id="GO:0005524">
    <property type="term" value="F:ATP binding"/>
    <property type="evidence" value="ECO:0007669"/>
    <property type="project" value="UniProtKB-KW"/>
</dbReference>
<dbReference type="GO" id="GO:0009307">
    <property type="term" value="P:DNA restriction-modification system"/>
    <property type="evidence" value="ECO:0007669"/>
    <property type="project" value="UniProtKB-KW"/>
</dbReference>
<sequence length="1129" mass="127269">MTKLESRNFRFMQAHEPQFDRLGALAERNFRDDPNTCLLKLRQFAELLAQEVAARIGLYCSTDESQADLLRRLKVERAVPTAALDLFHQVRKAGNDAAHNHADDHALALTTLKITRQLAIWFHKTFENDPTFKAGPFVPPSEPAAAEARLLEELERLQKQLVESKSAEERAREEAEAAALARETAEERARREAEERATWAELAEEAETAKNALAEQLRSLQAAAEQATGAQKLHFLQLAEAAAEGITLDEAATRAIIDQQLRDRGWEADSEALHFARGTRPSKGRSMAIAEWPTENGPADYALFIDTKLVAVVEAKRRRKNVSAAIDQAERYAKACRLDGGAEPVGGPWGDYRAPFVFATNGRPYLKQLETESGIWFRDTRRNTNTRRALTDWFTPEGLKAELETDREAAQEALKTQPFNFGFPLRPYQRAAIEKVEEALGEGKRELLVAMATGTGKTKLTIALLYRLLNVKRFRRVCFVVDRTALGDQTAGEFRTTKVIGPRAFADIFDLKDLGDAVPETETKVHICTIQGLVNRVLFANEPGTVPPIDQYDLIVVDECHRGYLLDREMSDDELSFRSETDYISKYRRVLEHFDAVKIGLTATPALHTVEIFGDPVFTYSYREAVIDGFLIDHEPPIRIETALAQAGITFGAGEEVEILHTKTGEIDLAHLPDEISFEVESFNRKVITVPFNRTVAEELAKHIDPGLDGKTLVFAATDAHADIVVDELKKAFAAAYGEIEDGAVRKITGSVDRVGSLIRHYRNDSQPKVAVTVDLLTTGIDVPSITSLVFLRRVNSRILYEQMLGRATRQCPDIGKETFRIFDAVDLYPHLQNLTDMRPVVTDPKVALEELFEELTKAEAEEHRQSVLDQIVVKLRRRLRRMHDEARQRYEATTGEKPEDTLKRFQEGTAESAREWVKSKPRGFAKILDWNPDGSGGLHLPISHHDDEVVAVTRGYGDAEKPEDFLDGFTAFVRGNINKIAALNLVVQRPRELTREQLRELRLELDRLGYSEANLKRAWQDAKNEDIAASIIGFVRQAAIGDPLVPFAERVNKAMQRIYASRPWTDPQRKWLKRIAEQVEREIVVDREALDRDPFDNHGGFNRLNKVFGGQLEGIISDINEELWRKTA</sequence>
<dbReference type="InterPro" id="IPR050742">
    <property type="entry name" value="Helicase_Restrict-Modif_Enz"/>
</dbReference>
<feature type="region of interest" description="Disordered" evidence="1">
    <location>
        <begin position="162"/>
        <end position="196"/>
    </location>
</feature>
<dbReference type="Pfam" id="PF00271">
    <property type="entry name" value="Helicase_C"/>
    <property type="match status" value="1"/>
</dbReference>
<dbReference type="CDD" id="cd18799">
    <property type="entry name" value="SF2_C_EcoAI-like"/>
    <property type="match status" value="1"/>
</dbReference>
<dbReference type="GO" id="GO:0005829">
    <property type="term" value="C:cytosol"/>
    <property type="evidence" value="ECO:0007669"/>
    <property type="project" value="TreeGrafter"/>
</dbReference>
<dbReference type="EC" id="3.1.21.3" evidence="4"/>
<feature type="domain" description="Helicase ATP-binding" evidence="2">
    <location>
        <begin position="438"/>
        <end position="623"/>
    </location>
</feature>
<dbReference type="Pfam" id="PF13643">
    <property type="entry name" value="DUF4145"/>
    <property type="match status" value="1"/>
</dbReference>
<dbReference type="Pfam" id="PF04851">
    <property type="entry name" value="ResIII"/>
    <property type="match status" value="1"/>
</dbReference>
<reference evidence="4" key="1">
    <citation type="submission" date="2020-12" db="EMBL/GenBank/DDBJ databases">
        <title>Bacterial taxonomy.</title>
        <authorList>
            <person name="Pan X."/>
        </authorList>
    </citation>
    <scope>NUCLEOTIDE SEQUENCE</scope>
    <source>
        <strain evidence="4">M0105</strain>
    </source>
</reference>
<accession>A0A8J7SGS1</accession>
<dbReference type="InterPro" id="IPR013670">
    <property type="entry name" value="EcoEI_R_C_dom"/>
</dbReference>
<dbReference type="GO" id="GO:0009035">
    <property type="term" value="F:type I site-specific deoxyribonuclease activity"/>
    <property type="evidence" value="ECO:0007669"/>
    <property type="project" value="UniProtKB-EC"/>
</dbReference>
<keyword evidence="4" id="KW-0255">Endonuclease</keyword>
<dbReference type="Proteomes" id="UP000655420">
    <property type="component" value="Unassembled WGS sequence"/>
</dbReference>
<organism evidence="4 5">
    <name type="scientific">Thermohalobaculum xanthum</name>
    <dbReference type="NCBI Taxonomy" id="2753746"/>
    <lineage>
        <taxon>Bacteria</taxon>
        <taxon>Pseudomonadati</taxon>
        <taxon>Pseudomonadota</taxon>
        <taxon>Alphaproteobacteria</taxon>
        <taxon>Rhodobacterales</taxon>
        <taxon>Paracoccaceae</taxon>
        <taxon>Thermohalobaculum</taxon>
    </lineage>
</organism>
<feature type="compositionally biased region" description="Basic and acidic residues" evidence="1">
    <location>
        <begin position="183"/>
        <end position="196"/>
    </location>
</feature>
<dbReference type="SMART" id="SM00487">
    <property type="entry name" value="DEXDc"/>
    <property type="match status" value="1"/>
</dbReference>
<proteinExistence type="predicted"/>
<dbReference type="PROSITE" id="PS51192">
    <property type="entry name" value="HELICASE_ATP_BIND_1"/>
    <property type="match status" value="1"/>
</dbReference>
<dbReference type="Pfam" id="PF08463">
    <property type="entry name" value="EcoEI_R_C"/>
    <property type="match status" value="1"/>
</dbReference>
<dbReference type="SUPFAM" id="SSF52540">
    <property type="entry name" value="P-loop containing nucleoside triphosphate hydrolases"/>
    <property type="match status" value="1"/>
</dbReference>
<dbReference type="InterPro" id="IPR025285">
    <property type="entry name" value="DUF4145"/>
</dbReference>
<evidence type="ECO:0000313" key="5">
    <source>
        <dbReference type="Proteomes" id="UP000655420"/>
    </source>
</evidence>
<dbReference type="Gene3D" id="3.90.1570.30">
    <property type="match status" value="1"/>
</dbReference>
<dbReference type="NCBIfam" id="NF008521">
    <property type="entry name" value="PRK11448.1"/>
    <property type="match status" value="1"/>
</dbReference>
<dbReference type="Gene3D" id="3.40.50.300">
    <property type="entry name" value="P-loop containing nucleotide triphosphate hydrolases"/>
    <property type="match status" value="2"/>
</dbReference>
<gene>
    <name evidence="4" type="primary">hsdR</name>
    <name evidence="4" type="ORF">H0I76_18620</name>
</gene>